<gene>
    <name evidence="4" type="ORF">VitviT2T_001040</name>
</gene>
<keyword evidence="2" id="KW-0067">ATP-binding</keyword>
<organism evidence="4 5">
    <name type="scientific">Vitis vinifera</name>
    <name type="common">Grape</name>
    <dbReference type="NCBI Taxonomy" id="29760"/>
    <lineage>
        <taxon>Eukaryota</taxon>
        <taxon>Viridiplantae</taxon>
        <taxon>Streptophyta</taxon>
        <taxon>Embryophyta</taxon>
        <taxon>Tracheophyta</taxon>
        <taxon>Spermatophyta</taxon>
        <taxon>Magnoliopsida</taxon>
        <taxon>eudicotyledons</taxon>
        <taxon>Gunneridae</taxon>
        <taxon>Pentapetalae</taxon>
        <taxon>rosids</taxon>
        <taxon>Vitales</taxon>
        <taxon>Vitaceae</taxon>
        <taxon>Viteae</taxon>
        <taxon>Vitis</taxon>
    </lineage>
</organism>
<protein>
    <recommendedName>
        <fullName evidence="3">ATPase dynein-related AAA domain-containing protein</fullName>
    </recommendedName>
</protein>
<dbReference type="Pfam" id="PF07728">
    <property type="entry name" value="AAA_5"/>
    <property type="match status" value="1"/>
</dbReference>
<evidence type="ECO:0000259" key="3">
    <source>
        <dbReference type="Pfam" id="PF07728"/>
    </source>
</evidence>
<reference evidence="4 5" key="1">
    <citation type="journal article" date="2023" name="Hortic Res">
        <title>The complete reference genome for grapevine (Vitis vinifera L.) genetics and breeding.</title>
        <authorList>
            <person name="Shi X."/>
            <person name="Cao S."/>
            <person name="Wang X."/>
            <person name="Huang S."/>
            <person name="Wang Y."/>
            <person name="Liu Z."/>
            <person name="Liu W."/>
            <person name="Leng X."/>
            <person name="Peng Y."/>
            <person name="Wang N."/>
            <person name="Wang Y."/>
            <person name="Ma Z."/>
            <person name="Xu X."/>
            <person name="Zhang F."/>
            <person name="Xue H."/>
            <person name="Zhong H."/>
            <person name="Wang Y."/>
            <person name="Zhang K."/>
            <person name="Velt A."/>
            <person name="Avia K."/>
            <person name="Holtgrawe D."/>
            <person name="Grimplet J."/>
            <person name="Matus J.T."/>
            <person name="Ware D."/>
            <person name="Wu X."/>
            <person name="Wang H."/>
            <person name="Liu C."/>
            <person name="Fang Y."/>
            <person name="Rustenholz C."/>
            <person name="Cheng Z."/>
            <person name="Xiao H."/>
            <person name="Zhou Y."/>
        </authorList>
    </citation>
    <scope>NUCLEOTIDE SEQUENCE [LARGE SCALE GENOMIC DNA]</scope>
    <source>
        <strain evidence="5">cv. Pinot noir / PN40024</strain>
        <tissue evidence="4">Leaf</tissue>
    </source>
</reference>
<dbReference type="Gene3D" id="3.40.50.300">
    <property type="entry name" value="P-loop containing nucleotide triphosphate hydrolases"/>
    <property type="match status" value="1"/>
</dbReference>
<keyword evidence="5" id="KW-1185">Reference proteome</keyword>
<feature type="domain" description="ATPase dynein-related AAA" evidence="3">
    <location>
        <begin position="2"/>
        <end position="43"/>
    </location>
</feature>
<dbReference type="EMBL" id="CP126648">
    <property type="protein sequence ID" value="WJZ81187.1"/>
    <property type="molecule type" value="Genomic_DNA"/>
</dbReference>
<name>A0ABY9BEZ4_VITVI</name>
<evidence type="ECO:0000313" key="4">
    <source>
        <dbReference type="EMBL" id="WJZ81187.1"/>
    </source>
</evidence>
<evidence type="ECO:0000313" key="5">
    <source>
        <dbReference type="Proteomes" id="UP001227230"/>
    </source>
</evidence>
<dbReference type="InterPro" id="IPR011704">
    <property type="entry name" value="ATPase_dyneun-rel_AAA"/>
</dbReference>
<dbReference type="Proteomes" id="UP001227230">
    <property type="component" value="Chromosome 1"/>
</dbReference>
<dbReference type="PANTHER" id="PTHR48103:SF2">
    <property type="entry name" value="MIDASIN"/>
    <property type="match status" value="1"/>
</dbReference>
<dbReference type="SUPFAM" id="SSF52540">
    <property type="entry name" value="P-loop containing nucleoside triphosphate hydrolases"/>
    <property type="match status" value="1"/>
</dbReference>
<dbReference type="InterPro" id="IPR027417">
    <property type="entry name" value="P-loop_NTPase"/>
</dbReference>
<evidence type="ECO:0000256" key="1">
    <source>
        <dbReference type="ARBA" id="ARBA00022741"/>
    </source>
</evidence>
<dbReference type="PANTHER" id="PTHR48103">
    <property type="entry name" value="MIDASIN-RELATED"/>
    <property type="match status" value="1"/>
</dbReference>
<sequence length="69" mass="7562">MWQDGPLVQAMKDGDMFLVDEISLADDSVLEQLNNVLEPERKLAGDLIRNLALAEKGGSSLEKITAHPN</sequence>
<proteinExistence type="predicted"/>
<keyword evidence="1" id="KW-0547">Nucleotide-binding</keyword>
<evidence type="ECO:0000256" key="2">
    <source>
        <dbReference type="ARBA" id="ARBA00022840"/>
    </source>
</evidence>
<accession>A0ABY9BEZ4</accession>